<dbReference type="Pfam" id="PF08244">
    <property type="entry name" value="Glyco_hydro_32C"/>
    <property type="match status" value="1"/>
</dbReference>
<evidence type="ECO:0000259" key="11">
    <source>
        <dbReference type="Pfam" id="PF08244"/>
    </source>
</evidence>
<protein>
    <recommendedName>
        <fullName evidence="4 8">Sucrose-6-phosphate hydrolase</fullName>
        <ecNumber evidence="3 8">3.2.1.26</ecNumber>
    </recommendedName>
    <alternativeName>
        <fullName evidence="7 9">Invertase</fullName>
    </alternativeName>
</protein>
<dbReference type="InterPro" id="IPR013148">
    <property type="entry name" value="Glyco_hydro_32_N"/>
</dbReference>
<dbReference type="Pfam" id="PF00251">
    <property type="entry name" value="Glyco_hydro_32N"/>
    <property type="match status" value="1"/>
</dbReference>
<evidence type="ECO:0000256" key="4">
    <source>
        <dbReference type="ARBA" id="ARBA00019623"/>
    </source>
</evidence>
<dbReference type="InterPro" id="IPR023296">
    <property type="entry name" value="Glyco_hydro_beta-prop_sf"/>
</dbReference>
<dbReference type="GO" id="GO:0016787">
    <property type="term" value="F:hydrolase activity"/>
    <property type="evidence" value="ECO:0007669"/>
    <property type="project" value="UniProtKB-KW"/>
</dbReference>
<evidence type="ECO:0000256" key="7">
    <source>
        <dbReference type="ARBA" id="ARBA00033367"/>
    </source>
</evidence>
<dbReference type="Gene3D" id="2.60.120.560">
    <property type="entry name" value="Exo-inulinase, domain 1"/>
    <property type="match status" value="1"/>
</dbReference>
<dbReference type="CDD" id="cd08996">
    <property type="entry name" value="GH32_FFase"/>
    <property type="match status" value="1"/>
</dbReference>
<evidence type="ECO:0000256" key="6">
    <source>
        <dbReference type="ARBA" id="ARBA00023295"/>
    </source>
</evidence>
<comment type="pathway">
    <text evidence="1 9">Glycan biosynthesis; sucrose metabolism.</text>
</comment>
<comment type="caution">
    <text evidence="12">The sequence shown here is derived from an EMBL/GenBank/DDBJ whole genome shotgun (WGS) entry which is preliminary data.</text>
</comment>
<dbReference type="PANTHER" id="PTHR43101">
    <property type="entry name" value="BETA-FRUCTOSIDASE"/>
    <property type="match status" value="1"/>
</dbReference>
<accession>A0ABV5WBN3</accession>
<feature type="domain" description="Glycosyl hydrolase family 32 N-terminal" evidence="10">
    <location>
        <begin position="33"/>
        <end position="336"/>
    </location>
</feature>
<dbReference type="EC" id="3.2.1.26" evidence="3 8"/>
<dbReference type="RefSeq" id="WP_379947877.1">
    <property type="nucleotide sequence ID" value="NZ_JBHMAF010000017.1"/>
</dbReference>
<comment type="subcellular location">
    <subcellularLocation>
        <location evidence="9">Cytoplasm</location>
    </subcellularLocation>
</comment>
<evidence type="ECO:0000313" key="12">
    <source>
        <dbReference type="EMBL" id="MFB9757566.1"/>
    </source>
</evidence>
<evidence type="ECO:0000256" key="5">
    <source>
        <dbReference type="ARBA" id="ARBA00022801"/>
    </source>
</evidence>
<comment type="similarity">
    <text evidence="2 8">Belongs to the glycosyl hydrolase 32 family.</text>
</comment>
<dbReference type="InterPro" id="IPR051214">
    <property type="entry name" value="GH32_Enzymes"/>
</dbReference>
<dbReference type="EMBL" id="JBHMAF010000017">
    <property type="protein sequence ID" value="MFB9757566.1"/>
    <property type="molecule type" value="Genomic_DNA"/>
</dbReference>
<evidence type="ECO:0000256" key="1">
    <source>
        <dbReference type="ARBA" id="ARBA00004914"/>
    </source>
</evidence>
<keyword evidence="5 8" id="KW-0378">Hydrolase</keyword>
<dbReference type="Proteomes" id="UP001589609">
    <property type="component" value="Unassembled WGS sequence"/>
</dbReference>
<evidence type="ECO:0000256" key="9">
    <source>
        <dbReference type="RuleBase" id="RU365015"/>
    </source>
</evidence>
<evidence type="ECO:0000256" key="8">
    <source>
        <dbReference type="RuleBase" id="RU362110"/>
    </source>
</evidence>
<sequence>MKAINSSCILKAQQVVEEARKKVEHTPYRLGYHIMAPAHWINDPNGLIQWNGEYHVFYQHHPYSPKGGPIHWGHVKSKDLVRWEHLPIALAPGEEYDKSGCFSGSAVDNNGTLTLIYTGHISLNEETDEFREVQCIATSEDGIHFTKHPQNPVITEPPAGGSWHFRDPKVWKHSETWYMVLGNQMDGLGNVLLYESADLVNWEYSGILVKSDGKLGYMLECPDFIELNGKHVLLSSPQGIQPEGDLYQNLYQTGYLVGEFDYETKQFTHGEFEELDKGFDFYAVQSFEDEKGRRIVIGWMNMWESQMPEQEHGWAGALTIPRELQLHDDGKLLMKPVVELKSLRENNISVQTMIVSENVRLDEVKGDQLEIIAKFSLANTSAEKFGLKVRCSENGKEHTIVSYDVKEQKVIVDRSQSGRGEGGIRKGKIEMLHHDVITLQLFIDRSSLELFVNEGELVMTNRIYPDPASLGVELFTEGGSVKLIELEAWTLKDIWV</sequence>
<keyword evidence="6 8" id="KW-0326">Glycosidase</keyword>
<evidence type="ECO:0000313" key="13">
    <source>
        <dbReference type="Proteomes" id="UP001589609"/>
    </source>
</evidence>
<keyword evidence="9" id="KW-0963">Cytoplasm</keyword>
<keyword evidence="13" id="KW-1185">Reference proteome</keyword>
<dbReference type="SUPFAM" id="SSF75005">
    <property type="entry name" value="Arabinanase/levansucrase/invertase"/>
    <property type="match status" value="1"/>
</dbReference>
<dbReference type="InterPro" id="IPR013189">
    <property type="entry name" value="Glyco_hydro_32_C"/>
</dbReference>
<evidence type="ECO:0000256" key="2">
    <source>
        <dbReference type="ARBA" id="ARBA00009902"/>
    </source>
</evidence>
<dbReference type="InterPro" id="IPR001362">
    <property type="entry name" value="Glyco_hydro_32"/>
</dbReference>
<name>A0ABV5WBN3_9BACI</name>
<proteinExistence type="inferred from homology"/>
<keyword evidence="9" id="KW-0119">Carbohydrate metabolism</keyword>
<dbReference type="PANTHER" id="PTHR43101:SF1">
    <property type="entry name" value="BETA-FRUCTOSIDASE"/>
    <property type="match status" value="1"/>
</dbReference>
<evidence type="ECO:0000256" key="3">
    <source>
        <dbReference type="ARBA" id="ARBA00012758"/>
    </source>
</evidence>
<dbReference type="SUPFAM" id="SSF49899">
    <property type="entry name" value="Concanavalin A-like lectins/glucanases"/>
    <property type="match status" value="1"/>
</dbReference>
<comment type="catalytic activity">
    <reaction evidence="8">
        <text>Hydrolysis of terminal non-reducing beta-D-fructofuranoside residues in beta-D-fructofuranosides.</text>
        <dbReference type="EC" id="3.2.1.26"/>
    </reaction>
</comment>
<reference evidence="12 13" key="1">
    <citation type="submission" date="2024-09" db="EMBL/GenBank/DDBJ databases">
        <authorList>
            <person name="Sun Q."/>
            <person name="Mori K."/>
        </authorList>
    </citation>
    <scope>NUCLEOTIDE SEQUENCE [LARGE SCALE GENOMIC DNA]</scope>
    <source>
        <strain evidence="12 13">JCM 11201</strain>
    </source>
</reference>
<dbReference type="InterPro" id="IPR013320">
    <property type="entry name" value="ConA-like_dom_sf"/>
</dbReference>
<dbReference type="SMART" id="SM00640">
    <property type="entry name" value="Glyco_32"/>
    <property type="match status" value="1"/>
</dbReference>
<dbReference type="Gene3D" id="2.115.10.20">
    <property type="entry name" value="Glycosyl hydrolase domain, family 43"/>
    <property type="match status" value="1"/>
</dbReference>
<organism evidence="12 13">
    <name type="scientific">Ectobacillus funiculus</name>
    <dbReference type="NCBI Taxonomy" id="137993"/>
    <lineage>
        <taxon>Bacteria</taxon>
        <taxon>Bacillati</taxon>
        <taxon>Bacillota</taxon>
        <taxon>Bacilli</taxon>
        <taxon>Bacillales</taxon>
        <taxon>Bacillaceae</taxon>
        <taxon>Ectobacillus</taxon>
    </lineage>
</organism>
<dbReference type="NCBIfam" id="TIGR01322">
    <property type="entry name" value="scrB_fam"/>
    <property type="match status" value="1"/>
</dbReference>
<feature type="domain" description="Glycosyl hydrolase family 32 C-terminal" evidence="11">
    <location>
        <begin position="339"/>
        <end position="489"/>
    </location>
</feature>
<gene>
    <name evidence="12" type="ORF">ACFFMS_03285</name>
</gene>
<dbReference type="InterPro" id="IPR006232">
    <property type="entry name" value="Suc6P_hydrolase"/>
</dbReference>
<evidence type="ECO:0000259" key="10">
    <source>
        <dbReference type="Pfam" id="PF00251"/>
    </source>
</evidence>
<comment type="function">
    <text evidence="9">Enables the bacterium to metabolize sucrose as a sole carbon source.</text>
</comment>